<dbReference type="Gene3D" id="3.30.450.70">
    <property type="match status" value="1"/>
</dbReference>
<sequence length="119" mass="13594">MFCRQSTPTDSNLQIDAAAFLYSMAQMANQIAPTKVKGTTGFTKIQTKTSTWSCFTSLTGLKMFLETPTYYQEEAQVSLQKIYMFYCDYVLKNPFSIPGQPIKAIKFEQKTMEVLEKIK</sequence>
<dbReference type="EMBL" id="CAXDID020000033">
    <property type="protein sequence ID" value="CAL5995821.1"/>
    <property type="molecule type" value="Genomic_DNA"/>
</dbReference>
<keyword evidence="10" id="KW-1185">Reference proteome</keyword>
<comment type="caution">
    <text evidence="8">The sequence shown here is derived from an EMBL/GenBank/DDBJ whole genome shotgun (WGS) entry which is preliminary data.</text>
</comment>
<reference evidence="8" key="1">
    <citation type="submission" date="2023-06" db="EMBL/GenBank/DDBJ databases">
        <authorList>
            <person name="Kurt Z."/>
        </authorList>
    </citation>
    <scope>NUCLEOTIDE SEQUENCE</scope>
</reference>
<keyword evidence="3 7" id="KW-0256">Endoplasmic reticulum</keyword>
<evidence type="ECO:0000256" key="1">
    <source>
        <dbReference type="ARBA" id="ARBA00004555"/>
    </source>
</evidence>
<organism evidence="8">
    <name type="scientific">Hexamita inflata</name>
    <dbReference type="NCBI Taxonomy" id="28002"/>
    <lineage>
        <taxon>Eukaryota</taxon>
        <taxon>Metamonada</taxon>
        <taxon>Diplomonadida</taxon>
        <taxon>Hexamitidae</taxon>
        <taxon>Hexamitinae</taxon>
        <taxon>Hexamita</taxon>
    </lineage>
</organism>
<gene>
    <name evidence="9" type="ORF">HINF_LOCUS14273</name>
    <name evidence="8" type="ORF">HINF_LOCUS48784</name>
</gene>
<comment type="subunit">
    <text evidence="7">Part of the multisubunit transport protein particle (TRAPP) complex.</text>
</comment>
<dbReference type="PANTHER" id="PTHR23249">
    <property type="entry name" value="TRAFFICKING PROTEIN PARTICLE COMPLEX SUBUNIT"/>
    <property type="match status" value="1"/>
</dbReference>
<evidence type="ECO:0000256" key="2">
    <source>
        <dbReference type="ARBA" id="ARBA00022448"/>
    </source>
</evidence>
<evidence type="ECO:0000256" key="7">
    <source>
        <dbReference type="RuleBase" id="RU366065"/>
    </source>
</evidence>
<dbReference type="InterPro" id="IPR007233">
    <property type="entry name" value="TRAPPC"/>
</dbReference>
<dbReference type="GO" id="GO:0005794">
    <property type="term" value="C:Golgi apparatus"/>
    <property type="evidence" value="ECO:0007669"/>
    <property type="project" value="UniProtKB-SubCell"/>
</dbReference>
<dbReference type="GO" id="GO:0030008">
    <property type="term" value="C:TRAPP complex"/>
    <property type="evidence" value="ECO:0007669"/>
    <property type="project" value="UniProtKB-UniRule"/>
</dbReference>
<dbReference type="Pfam" id="PF04099">
    <property type="entry name" value="Sybindin"/>
    <property type="match status" value="1"/>
</dbReference>
<comment type="similarity">
    <text evidence="6">Belongs to the TRAPP small subunits family. TRAPPC4 subfamily.</text>
</comment>
<protein>
    <recommendedName>
        <fullName evidence="7">Trafficking protein particle complex subunit</fullName>
    </recommendedName>
</protein>
<dbReference type="GO" id="GO:0006888">
    <property type="term" value="P:endoplasmic reticulum to Golgi vesicle-mediated transport"/>
    <property type="evidence" value="ECO:0007669"/>
    <property type="project" value="UniProtKB-UniRule"/>
</dbReference>
<evidence type="ECO:0000256" key="3">
    <source>
        <dbReference type="ARBA" id="ARBA00022824"/>
    </source>
</evidence>
<accession>A0AA86QKE8</accession>
<dbReference type="GO" id="GO:0005783">
    <property type="term" value="C:endoplasmic reticulum"/>
    <property type="evidence" value="ECO:0007669"/>
    <property type="project" value="UniProtKB-SubCell"/>
</dbReference>
<dbReference type="SMART" id="SM01399">
    <property type="entry name" value="Sybindin"/>
    <property type="match status" value="1"/>
</dbReference>
<dbReference type="Proteomes" id="UP001642409">
    <property type="component" value="Unassembled WGS sequence"/>
</dbReference>
<dbReference type="EMBL" id="CATOUU010000937">
    <property type="protein sequence ID" value="CAI9961139.1"/>
    <property type="molecule type" value="Genomic_DNA"/>
</dbReference>
<dbReference type="PANTHER" id="PTHR23249:SF15">
    <property type="entry name" value="TRAFFICKING PROTEIN PARTICLE COMPLEX SUBUNIT 4"/>
    <property type="match status" value="1"/>
</dbReference>
<dbReference type="AlphaFoldDB" id="A0AA86QKE8"/>
<keyword evidence="2 7" id="KW-0813">Transport</keyword>
<evidence type="ECO:0000256" key="5">
    <source>
        <dbReference type="ARBA" id="ARBA00023034"/>
    </source>
</evidence>
<evidence type="ECO:0000313" key="8">
    <source>
        <dbReference type="EMBL" id="CAI9961139.1"/>
    </source>
</evidence>
<evidence type="ECO:0000256" key="6">
    <source>
        <dbReference type="ARBA" id="ARBA00038179"/>
    </source>
</evidence>
<name>A0AA86QKE8_9EUKA</name>
<evidence type="ECO:0000313" key="10">
    <source>
        <dbReference type="Proteomes" id="UP001642409"/>
    </source>
</evidence>
<proteinExistence type="inferred from homology"/>
<comment type="subcellular location">
    <subcellularLocation>
        <location evidence="7">Endoplasmic reticulum</location>
    </subcellularLocation>
    <subcellularLocation>
        <location evidence="7">Golgi apparatus</location>
        <location evidence="7">cis-Golgi network</location>
    </subcellularLocation>
    <subcellularLocation>
        <location evidence="1">Golgi apparatus</location>
    </subcellularLocation>
</comment>
<keyword evidence="5 7" id="KW-0333">Golgi apparatus</keyword>
<dbReference type="SUPFAM" id="SSF64356">
    <property type="entry name" value="SNARE-like"/>
    <property type="match status" value="1"/>
</dbReference>
<reference evidence="9 10" key="2">
    <citation type="submission" date="2024-07" db="EMBL/GenBank/DDBJ databases">
        <authorList>
            <person name="Akdeniz Z."/>
        </authorList>
    </citation>
    <scope>NUCLEOTIDE SEQUENCE [LARGE SCALE GENOMIC DNA]</scope>
</reference>
<evidence type="ECO:0000256" key="4">
    <source>
        <dbReference type="ARBA" id="ARBA00022892"/>
    </source>
</evidence>
<dbReference type="InterPro" id="IPR011012">
    <property type="entry name" value="Longin-like_dom_sf"/>
</dbReference>
<keyword evidence="4 7" id="KW-0931">ER-Golgi transport</keyword>
<evidence type="ECO:0000313" key="9">
    <source>
        <dbReference type="EMBL" id="CAL5995821.1"/>
    </source>
</evidence>